<reference evidence="1" key="1">
    <citation type="journal article" date="2014" name="Front. Microbiol.">
        <title>High frequency of phylogenetically diverse reductive dehalogenase-homologous genes in deep subseafloor sedimentary metagenomes.</title>
        <authorList>
            <person name="Kawai M."/>
            <person name="Futagami T."/>
            <person name="Toyoda A."/>
            <person name="Takaki Y."/>
            <person name="Nishi S."/>
            <person name="Hori S."/>
            <person name="Arai W."/>
            <person name="Tsubouchi T."/>
            <person name="Morono Y."/>
            <person name="Uchiyama I."/>
            <person name="Ito T."/>
            <person name="Fujiyama A."/>
            <person name="Inagaki F."/>
            <person name="Takami H."/>
        </authorList>
    </citation>
    <scope>NUCLEOTIDE SEQUENCE</scope>
    <source>
        <strain evidence="1">Expedition CK06-06</strain>
    </source>
</reference>
<proteinExistence type="predicted"/>
<dbReference type="Gene3D" id="3.30.460.70">
    <property type="match status" value="1"/>
</dbReference>
<name>X1DHB4_9ZZZZ</name>
<dbReference type="EMBL" id="BART01042057">
    <property type="protein sequence ID" value="GAH20271.1"/>
    <property type="molecule type" value="Genomic_DNA"/>
</dbReference>
<dbReference type="AlphaFoldDB" id="X1DHB4"/>
<gene>
    <name evidence="1" type="ORF">S01H4_67157</name>
</gene>
<protein>
    <submittedName>
        <fullName evidence="1">Uncharacterized protein</fullName>
    </submittedName>
</protein>
<sequence length="44" mass="5212">VSFQRYKPEIFDCEDFAIQLWAKFKKLYPNFAFGFAVSSSHSFN</sequence>
<comment type="caution">
    <text evidence="1">The sequence shown here is derived from an EMBL/GenBank/DDBJ whole genome shotgun (WGS) entry which is preliminary data.</text>
</comment>
<accession>X1DHB4</accession>
<organism evidence="1">
    <name type="scientific">marine sediment metagenome</name>
    <dbReference type="NCBI Taxonomy" id="412755"/>
    <lineage>
        <taxon>unclassified sequences</taxon>
        <taxon>metagenomes</taxon>
        <taxon>ecological metagenomes</taxon>
    </lineage>
</organism>
<evidence type="ECO:0000313" key="1">
    <source>
        <dbReference type="EMBL" id="GAH20271.1"/>
    </source>
</evidence>
<feature type="non-terminal residue" evidence="1">
    <location>
        <position position="44"/>
    </location>
</feature>
<feature type="non-terminal residue" evidence="1">
    <location>
        <position position="1"/>
    </location>
</feature>